<dbReference type="RefSeq" id="WP_275708785.1">
    <property type="nucleotide sequence ID" value="NZ_JAKLTN010000001.1"/>
</dbReference>
<dbReference type="SMART" id="SM00052">
    <property type="entry name" value="EAL"/>
    <property type="match status" value="1"/>
</dbReference>
<comment type="caution">
    <text evidence="7">The sequence shown here is derived from an EMBL/GenBank/DDBJ whole genome shotgun (WGS) entry which is preliminary data.</text>
</comment>
<dbReference type="SUPFAM" id="SSF55781">
    <property type="entry name" value="GAF domain-like"/>
    <property type="match status" value="1"/>
</dbReference>
<dbReference type="PROSITE" id="PS50887">
    <property type="entry name" value="GGDEF"/>
    <property type="match status" value="1"/>
</dbReference>
<dbReference type="PANTHER" id="PTHR44757">
    <property type="entry name" value="DIGUANYLATE CYCLASE DGCP"/>
    <property type="match status" value="1"/>
</dbReference>
<dbReference type="SMART" id="SM00448">
    <property type="entry name" value="REC"/>
    <property type="match status" value="1"/>
</dbReference>
<dbReference type="EMBL" id="JAKLTN010000001">
    <property type="protein sequence ID" value="MCG2576634.1"/>
    <property type="molecule type" value="Genomic_DNA"/>
</dbReference>
<dbReference type="InterPro" id="IPR029016">
    <property type="entry name" value="GAF-like_dom_sf"/>
</dbReference>
<dbReference type="CDD" id="cd01949">
    <property type="entry name" value="GGDEF"/>
    <property type="match status" value="1"/>
</dbReference>
<keyword evidence="1" id="KW-0808">Transferase</keyword>
<dbReference type="Gene3D" id="3.40.50.2300">
    <property type="match status" value="1"/>
</dbReference>
<dbReference type="SMART" id="SM00065">
    <property type="entry name" value="GAF"/>
    <property type="match status" value="1"/>
</dbReference>
<dbReference type="InterPro" id="IPR003018">
    <property type="entry name" value="GAF"/>
</dbReference>
<accession>A0ABS9K0D5</accession>
<evidence type="ECO:0000313" key="8">
    <source>
        <dbReference type="Proteomes" id="UP001165384"/>
    </source>
</evidence>
<dbReference type="CDD" id="cd01948">
    <property type="entry name" value="EAL"/>
    <property type="match status" value="1"/>
</dbReference>
<dbReference type="PROSITE" id="PS50110">
    <property type="entry name" value="RESPONSE_REGULATORY"/>
    <property type="match status" value="1"/>
</dbReference>
<dbReference type="SUPFAM" id="SSF52172">
    <property type="entry name" value="CheY-like"/>
    <property type="match status" value="1"/>
</dbReference>
<dbReference type="Pfam" id="PF00990">
    <property type="entry name" value="GGDEF"/>
    <property type="match status" value="1"/>
</dbReference>
<dbReference type="InterPro" id="IPR052155">
    <property type="entry name" value="Biofilm_reg_signaling"/>
</dbReference>
<dbReference type="InterPro" id="IPR058245">
    <property type="entry name" value="NreC/VraR/RcsB-like_REC"/>
</dbReference>
<dbReference type="InterPro" id="IPR043128">
    <property type="entry name" value="Rev_trsase/Diguanyl_cyclase"/>
</dbReference>
<keyword evidence="3" id="KW-0597">Phosphoprotein</keyword>
<organism evidence="7 8">
    <name type="scientific">Dechloromonas hankyongensis</name>
    <dbReference type="NCBI Taxonomy" id="2908002"/>
    <lineage>
        <taxon>Bacteria</taxon>
        <taxon>Pseudomonadati</taxon>
        <taxon>Pseudomonadota</taxon>
        <taxon>Betaproteobacteria</taxon>
        <taxon>Rhodocyclales</taxon>
        <taxon>Azonexaceae</taxon>
        <taxon>Dechloromonas</taxon>
    </lineage>
</organism>
<dbReference type="InterPro" id="IPR001633">
    <property type="entry name" value="EAL_dom"/>
</dbReference>
<evidence type="ECO:0000256" key="1">
    <source>
        <dbReference type="ARBA" id="ARBA00022679"/>
    </source>
</evidence>
<dbReference type="SUPFAM" id="SSF55073">
    <property type="entry name" value="Nucleotide cyclase"/>
    <property type="match status" value="1"/>
</dbReference>
<dbReference type="SMART" id="SM00267">
    <property type="entry name" value="GGDEF"/>
    <property type="match status" value="1"/>
</dbReference>
<dbReference type="InterPro" id="IPR011006">
    <property type="entry name" value="CheY-like_superfamily"/>
</dbReference>
<feature type="domain" description="EAL" evidence="5">
    <location>
        <begin position="472"/>
        <end position="725"/>
    </location>
</feature>
<protein>
    <submittedName>
        <fullName evidence="7">EAL domain-containing protein</fullName>
    </submittedName>
</protein>
<dbReference type="CDD" id="cd17535">
    <property type="entry name" value="REC_NarL-like"/>
    <property type="match status" value="1"/>
</dbReference>
<dbReference type="PANTHER" id="PTHR44757:SF2">
    <property type="entry name" value="BIOFILM ARCHITECTURE MAINTENANCE PROTEIN MBAA"/>
    <property type="match status" value="1"/>
</dbReference>
<keyword evidence="8" id="KW-1185">Reference proteome</keyword>
<dbReference type="SUPFAM" id="SSF141868">
    <property type="entry name" value="EAL domain-like"/>
    <property type="match status" value="1"/>
</dbReference>
<proteinExistence type="predicted"/>
<dbReference type="Pfam" id="PF01590">
    <property type="entry name" value="GAF"/>
    <property type="match status" value="1"/>
</dbReference>
<dbReference type="Gene3D" id="3.30.70.270">
    <property type="match status" value="1"/>
</dbReference>
<dbReference type="InterPro" id="IPR000160">
    <property type="entry name" value="GGDEF_dom"/>
</dbReference>
<feature type="domain" description="GGDEF" evidence="6">
    <location>
        <begin position="330"/>
        <end position="463"/>
    </location>
</feature>
<evidence type="ECO:0000313" key="7">
    <source>
        <dbReference type="EMBL" id="MCG2576634.1"/>
    </source>
</evidence>
<dbReference type="PROSITE" id="PS50883">
    <property type="entry name" value="EAL"/>
    <property type="match status" value="1"/>
</dbReference>
<evidence type="ECO:0000259" key="6">
    <source>
        <dbReference type="PROSITE" id="PS50887"/>
    </source>
</evidence>
<dbReference type="Gene3D" id="3.20.20.450">
    <property type="entry name" value="EAL domain"/>
    <property type="match status" value="1"/>
</dbReference>
<sequence>MNIVIVEDSELISHQLIRLIATQPRIRICGVAGDEEEAVQQILDCRPDAVLLDLALSPGSGVRVLERIREAGCAARVLILSNNTDAALKAACIEQGISGFFDKSADAHLCLEKLFGWLPELPRNEAARLRALQSVHLLDSPEQETFDNLTRLAQELTDAPMALISLIDKDRQWFLSHAGLATRQTSRSVAFCAHAILHSELMEVPDALADPRFNDNPLVIGAPHIRYYAGVPLILPSGEALGTLCILDTQVRQLSERQKQALTTLARGALSEIELRRRVITLEEEIERRQQAEAHVHHLATRDPLTGLVNRVTLRDRLEQQIRQASRQQNPVGLLLIDVDRFKEINDTLGHAVGDDALQTIGERLSGSLRGSDTVARLGGDEFAVILPELADTDEAALVANKLLQAVNEPTRSSEHRLRIDASIGVAVFPEHGDGADALLRHAGLAMVEAKQRGGGRISVFSQRLDDHAEATAALANDLRRALDRNELVLHYQPQANLTGDRLCGVEALVRWQHPHLGIIGPDRFIPMAETRGFIHEIGRQVLNRALAQLAAWDQAQVPVSRISVNISAHELRPCFVESVEAALARHGLTPDRLELEITESALTSDGVDTLALLARLRSLGISIAIDDFGVGYSSLGQLHRLPIDCLKIDKCFVHDIDRSDADAAIVSAVVTMAEALGMHTVVEGVETETQRQKLAELGCDCVQGYLLSRPLTADAIPMWVANFIENHPVAATA</sequence>
<dbReference type="InterPro" id="IPR029787">
    <property type="entry name" value="Nucleotide_cyclase"/>
</dbReference>
<dbReference type="Pfam" id="PF00563">
    <property type="entry name" value="EAL"/>
    <property type="match status" value="1"/>
</dbReference>
<keyword evidence="2" id="KW-0418">Kinase</keyword>
<dbReference type="Pfam" id="PF00072">
    <property type="entry name" value="Response_reg"/>
    <property type="match status" value="1"/>
</dbReference>
<dbReference type="Proteomes" id="UP001165384">
    <property type="component" value="Unassembled WGS sequence"/>
</dbReference>
<dbReference type="Gene3D" id="3.30.450.40">
    <property type="match status" value="1"/>
</dbReference>
<evidence type="ECO:0000259" key="4">
    <source>
        <dbReference type="PROSITE" id="PS50110"/>
    </source>
</evidence>
<evidence type="ECO:0000256" key="2">
    <source>
        <dbReference type="ARBA" id="ARBA00022777"/>
    </source>
</evidence>
<feature type="domain" description="Response regulatory" evidence="4">
    <location>
        <begin position="2"/>
        <end position="118"/>
    </location>
</feature>
<evidence type="ECO:0000259" key="5">
    <source>
        <dbReference type="PROSITE" id="PS50883"/>
    </source>
</evidence>
<dbReference type="NCBIfam" id="TIGR00254">
    <property type="entry name" value="GGDEF"/>
    <property type="match status" value="1"/>
</dbReference>
<reference evidence="7" key="1">
    <citation type="submission" date="2022-01" db="EMBL/GenBank/DDBJ databases">
        <authorList>
            <person name="Jo J.-H."/>
            <person name="Im W.-T."/>
        </authorList>
    </citation>
    <scope>NUCLEOTIDE SEQUENCE</scope>
    <source>
        <strain evidence="7">XY25</strain>
    </source>
</reference>
<dbReference type="InterPro" id="IPR035919">
    <property type="entry name" value="EAL_sf"/>
</dbReference>
<gene>
    <name evidence="7" type="ORF">LZ012_06445</name>
</gene>
<dbReference type="InterPro" id="IPR001789">
    <property type="entry name" value="Sig_transdc_resp-reg_receiver"/>
</dbReference>
<feature type="modified residue" description="4-aspartylphosphate" evidence="3">
    <location>
        <position position="53"/>
    </location>
</feature>
<name>A0ABS9K0D5_9RHOO</name>
<evidence type="ECO:0000256" key="3">
    <source>
        <dbReference type="PROSITE-ProRule" id="PRU00169"/>
    </source>
</evidence>